<evidence type="ECO:0008006" key="3">
    <source>
        <dbReference type="Google" id="ProtNLM"/>
    </source>
</evidence>
<reference evidence="1" key="1">
    <citation type="submission" date="2021-10" db="EMBL/GenBank/DDBJ databases">
        <authorList>
            <person name="Dean J.D."/>
            <person name="Kim M.K."/>
            <person name="Newey C.N."/>
            <person name="Stoker T.S."/>
            <person name="Thompson D.W."/>
            <person name="Grose J.H."/>
        </authorList>
    </citation>
    <scope>NUCLEOTIDE SEQUENCE</scope>
    <source>
        <strain evidence="1">BT635</strain>
    </source>
</reference>
<organism evidence="1 2">
    <name type="scientific">Hymenobacter nitidus</name>
    <dbReference type="NCBI Taxonomy" id="2880929"/>
    <lineage>
        <taxon>Bacteria</taxon>
        <taxon>Pseudomonadati</taxon>
        <taxon>Bacteroidota</taxon>
        <taxon>Cytophagia</taxon>
        <taxon>Cytophagales</taxon>
        <taxon>Hymenobacteraceae</taxon>
        <taxon>Hymenobacter</taxon>
    </lineage>
</organism>
<accession>A0ABS8ACP9</accession>
<sequence>MEDDFFGSLLFVECKQPGHSYFEGRRLFRPTGHLLDLAVDGELPGPGAAQYAFYEQVEARYTELVPAVQQLIENEARHWLRPAGIRDFIAEFWPVHISIPTITSEVESMEWELAFETVHDKNHTFTIMLQGVTPRQLCIDG</sequence>
<dbReference type="RefSeq" id="WP_226184484.1">
    <property type="nucleotide sequence ID" value="NZ_JAJADQ010000003.1"/>
</dbReference>
<keyword evidence="2" id="KW-1185">Reference proteome</keyword>
<dbReference type="Proteomes" id="UP001165297">
    <property type="component" value="Unassembled WGS sequence"/>
</dbReference>
<proteinExistence type="predicted"/>
<comment type="caution">
    <text evidence="1">The sequence shown here is derived from an EMBL/GenBank/DDBJ whole genome shotgun (WGS) entry which is preliminary data.</text>
</comment>
<dbReference type="EMBL" id="JAJADQ010000003">
    <property type="protein sequence ID" value="MCB2377487.1"/>
    <property type="molecule type" value="Genomic_DNA"/>
</dbReference>
<gene>
    <name evidence="1" type="ORF">LGH70_07835</name>
</gene>
<protein>
    <recommendedName>
        <fullName evidence="3">DUF2004 domain-containing protein</fullName>
    </recommendedName>
</protein>
<evidence type="ECO:0000313" key="2">
    <source>
        <dbReference type="Proteomes" id="UP001165297"/>
    </source>
</evidence>
<name>A0ABS8ACP9_9BACT</name>
<evidence type="ECO:0000313" key="1">
    <source>
        <dbReference type="EMBL" id="MCB2377487.1"/>
    </source>
</evidence>